<proteinExistence type="predicted"/>
<dbReference type="AlphaFoldDB" id="A0A6C0IPC7"/>
<evidence type="ECO:0000313" key="1">
    <source>
        <dbReference type="EMBL" id="QHT94440.1"/>
    </source>
</evidence>
<organism evidence="1">
    <name type="scientific">viral metagenome</name>
    <dbReference type="NCBI Taxonomy" id="1070528"/>
    <lineage>
        <taxon>unclassified sequences</taxon>
        <taxon>metagenomes</taxon>
        <taxon>organismal metagenomes</taxon>
    </lineage>
</organism>
<sequence>MTSVIDTNDSLDTSWFQEYDKLLNIDTNFTKEVMNTIDIKFLYIDSHNNIQHIFSEQYNLHIDASGSFLLKDDLLMLIQQKKYKNNIKYKLDDILFYHVPIDHTHISEFSSQPSPQDFLKKISFFDSLHIPDSIFIFHPINSLYFFFKENESTHNFTIKSILKSNSSSSRSGKTKKVNINEVPIFQIPTTKPKKKRTRKNIHS</sequence>
<dbReference type="EMBL" id="MN740221">
    <property type="protein sequence ID" value="QHT94440.1"/>
    <property type="molecule type" value="Genomic_DNA"/>
</dbReference>
<protein>
    <submittedName>
        <fullName evidence="1">Uncharacterized protein</fullName>
    </submittedName>
</protein>
<reference evidence="1" key="1">
    <citation type="journal article" date="2020" name="Nature">
        <title>Giant virus diversity and host interactions through global metagenomics.</title>
        <authorList>
            <person name="Schulz F."/>
            <person name="Roux S."/>
            <person name="Paez-Espino D."/>
            <person name="Jungbluth S."/>
            <person name="Walsh D.A."/>
            <person name="Denef V.J."/>
            <person name="McMahon K.D."/>
            <person name="Konstantinidis K.T."/>
            <person name="Eloe-Fadrosh E.A."/>
            <person name="Kyrpides N.C."/>
            <person name="Woyke T."/>
        </authorList>
    </citation>
    <scope>NUCLEOTIDE SEQUENCE</scope>
    <source>
        <strain evidence="1">GVMAG-M-3300024258-28</strain>
    </source>
</reference>
<accession>A0A6C0IPC7</accession>
<name>A0A6C0IPC7_9ZZZZ</name>